<comment type="caution">
    <text evidence="2">The sequence shown here is derived from an EMBL/GenBank/DDBJ whole genome shotgun (WGS) entry which is preliminary data.</text>
</comment>
<gene>
    <name evidence="2" type="ORF">EKN06_11965</name>
</gene>
<dbReference type="Proteomes" id="UP000283003">
    <property type="component" value="Unassembled WGS sequence"/>
</dbReference>
<dbReference type="AlphaFoldDB" id="A0A437GVZ5"/>
<sequence length="81" mass="9415">MGKASTPVWRLEVEHVKIKGKPRYLWKAVDEAGELLDFYATEERDEVAARQFLEQALKDPWAKLEIRSGASTRRRKSSARR</sequence>
<name>A0A437GVZ5_9SPHN</name>
<dbReference type="InterPro" id="IPR032874">
    <property type="entry name" value="DDE_dom"/>
</dbReference>
<dbReference type="EMBL" id="RXOL01000005">
    <property type="protein sequence ID" value="RVQ66044.1"/>
    <property type="molecule type" value="Genomic_DNA"/>
</dbReference>
<feature type="domain" description="DDE" evidence="1">
    <location>
        <begin position="9"/>
        <end position="59"/>
    </location>
</feature>
<dbReference type="Pfam" id="PF13610">
    <property type="entry name" value="DDE_Tnp_IS240"/>
    <property type="match status" value="1"/>
</dbReference>
<evidence type="ECO:0000313" key="3">
    <source>
        <dbReference type="Proteomes" id="UP000283003"/>
    </source>
</evidence>
<keyword evidence="3" id="KW-1185">Reference proteome</keyword>
<proteinExistence type="predicted"/>
<protein>
    <submittedName>
        <fullName evidence="2">DDE domain-containing protein</fullName>
    </submittedName>
</protein>
<reference evidence="2 3" key="1">
    <citation type="submission" date="2018-12" db="EMBL/GenBank/DDBJ databases">
        <title>Croceicoccus ponticola sp. nov., a lipolytic bacterium isolated from seawater.</title>
        <authorList>
            <person name="Yoon J.-H."/>
        </authorList>
    </citation>
    <scope>NUCLEOTIDE SEQUENCE [LARGE SCALE GENOMIC DNA]</scope>
    <source>
        <strain evidence="2 3">GM-16</strain>
    </source>
</reference>
<organism evidence="2 3">
    <name type="scientific">Croceicoccus ponticola</name>
    <dbReference type="NCBI Taxonomy" id="2217664"/>
    <lineage>
        <taxon>Bacteria</taxon>
        <taxon>Pseudomonadati</taxon>
        <taxon>Pseudomonadota</taxon>
        <taxon>Alphaproteobacteria</taxon>
        <taxon>Sphingomonadales</taxon>
        <taxon>Erythrobacteraceae</taxon>
        <taxon>Croceicoccus</taxon>
    </lineage>
</organism>
<evidence type="ECO:0000313" key="2">
    <source>
        <dbReference type="EMBL" id="RVQ66044.1"/>
    </source>
</evidence>
<evidence type="ECO:0000259" key="1">
    <source>
        <dbReference type="Pfam" id="PF13610"/>
    </source>
</evidence>
<dbReference type="OrthoDB" id="4315389at2"/>
<accession>A0A437GVZ5</accession>
<dbReference type="RefSeq" id="WP_127613146.1">
    <property type="nucleotide sequence ID" value="NZ_RXOL01000005.1"/>
</dbReference>